<dbReference type="EMBL" id="JACKTY010000051">
    <property type="protein sequence ID" value="MCV7230683.1"/>
    <property type="molecule type" value="Genomic_DNA"/>
</dbReference>
<gene>
    <name evidence="1" type="ORF">H7J73_32215</name>
</gene>
<sequence length="148" mass="16055">MRETLHNNGDGTFTWTGSDGRAWTLSGGPLPEPDPLFIPNDREMMAARGAIAGIIGSVALNREQPSPALLDNIIQSVVLSLRWQPPQSPGSPKTDRIELSIGGQHRDIPVNVSAVDGLTSYSFTLDLGVLGRQRVEMALFHRGSDLRQ</sequence>
<comment type="caution">
    <text evidence="1">The sequence shown here is derived from an EMBL/GenBank/DDBJ whole genome shotgun (WGS) entry which is preliminary data.</text>
</comment>
<dbReference type="Proteomes" id="UP001526201">
    <property type="component" value="Unassembled WGS sequence"/>
</dbReference>
<proteinExistence type="predicted"/>
<evidence type="ECO:0000313" key="2">
    <source>
        <dbReference type="Proteomes" id="UP001526201"/>
    </source>
</evidence>
<reference evidence="1 2" key="1">
    <citation type="journal article" date="2022" name="BMC Genomics">
        <title>Comparative genome analysis of mycobacteria focusing on tRNA and non-coding RNA.</title>
        <authorList>
            <person name="Behra P.R.K."/>
            <person name="Pettersson B.M.F."/>
            <person name="Ramesh M."/>
            <person name="Das S."/>
            <person name="Dasgupta S."/>
            <person name="Kirsebom L.A."/>
        </authorList>
    </citation>
    <scope>NUCLEOTIDE SEQUENCE [LARGE SCALE GENOMIC DNA]</scope>
    <source>
        <strain evidence="1 2">DSM 44078</strain>
    </source>
</reference>
<name>A0ABT3CMD2_9MYCO</name>
<accession>A0ABT3CMD2</accession>
<keyword evidence="2" id="KW-1185">Reference proteome</keyword>
<dbReference type="RefSeq" id="WP_264071970.1">
    <property type="nucleotide sequence ID" value="NZ_JACKTY010000051.1"/>
</dbReference>
<evidence type="ECO:0000313" key="1">
    <source>
        <dbReference type="EMBL" id="MCV7230683.1"/>
    </source>
</evidence>
<protein>
    <submittedName>
        <fullName evidence="1">Uncharacterized protein</fullName>
    </submittedName>
</protein>
<organism evidence="1 2">
    <name type="scientific">Mycolicibacterium komossense</name>
    <dbReference type="NCBI Taxonomy" id="1779"/>
    <lineage>
        <taxon>Bacteria</taxon>
        <taxon>Bacillati</taxon>
        <taxon>Actinomycetota</taxon>
        <taxon>Actinomycetes</taxon>
        <taxon>Mycobacteriales</taxon>
        <taxon>Mycobacteriaceae</taxon>
        <taxon>Mycolicibacterium</taxon>
    </lineage>
</organism>